<dbReference type="InterPro" id="IPR049945">
    <property type="entry name" value="AAA_22"/>
</dbReference>
<dbReference type="Proteomes" id="UP001056336">
    <property type="component" value="Chromosome"/>
</dbReference>
<dbReference type="InterPro" id="IPR001054">
    <property type="entry name" value="A/G_cyclase"/>
</dbReference>
<dbReference type="SUPFAM" id="SSF52540">
    <property type="entry name" value="P-loop containing nucleoside triphosphate hydrolases"/>
    <property type="match status" value="1"/>
</dbReference>
<gene>
    <name evidence="3" type="ORF">M6D93_04580</name>
</gene>
<dbReference type="CDD" id="cd07302">
    <property type="entry name" value="CHD"/>
    <property type="match status" value="1"/>
</dbReference>
<keyword evidence="4" id="KW-1185">Reference proteome</keyword>
<dbReference type="PANTHER" id="PTHR47691:SF3">
    <property type="entry name" value="HTH-TYPE TRANSCRIPTIONAL REGULATOR RV0890C-RELATED"/>
    <property type="match status" value="1"/>
</dbReference>
<dbReference type="SUPFAM" id="SSF48452">
    <property type="entry name" value="TPR-like"/>
    <property type="match status" value="1"/>
</dbReference>
<dbReference type="SMART" id="SM00044">
    <property type="entry name" value="CYCc"/>
    <property type="match status" value="1"/>
</dbReference>
<dbReference type="SUPFAM" id="SSF55073">
    <property type="entry name" value="Nucleotide cyclase"/>
    <property type="match status" value="1"/>
</dbReference>
<name>A0ABY4R070_9ACTN</name>
<reference evidence="3" key="1">
    <citation type="journal article" date="2018" name="Int. J. Syst. Evol. Microbiol.">
        <title>Jatrophihabitans telluris sp. nov., isolated from sediment soil of lava forest wetlands and the emended description of the genus Jatrophihabitans.</title>
        <authorList>
            <person name="Lee K.C."/>
            <person name="Suh M.K."/>
            <person name="Eom M.K."/>
            <person name="Kim K.K."/>
            <person name="Kim J.S."/>
            <person name="Kim D.S."/>
            <person name="Ko S.H."/>
            <person name="Shin Y.K."/>
            <person name="Lee J.S."/>
        </authorList>
    </citation>
    <scope>NUCLEOTIDE SEQUENCE</scope>
    <source>
        <strain evidence="3">N237</strain>
    </source>
</reference>
<feature type="domain" description="Guanylate cyclase" evidence="2">
    <location>
        <begin position="21"/>
        <end position="135"/>
    </location>
</feature>
<dbReference type="PANTHER" id="PTHR47691">
    <property type="entry name" value="REGULATOR-RELATED"/>
    <property type="match status" value="1"/>
</dbReference>
<dbReference type="Gene3D" id="3.30.70.1230">
    <property type="entry name" value="Nucleotide cyclase"/>
    <property type="match status" value="1"/>
</dbReference>
<evidence type="ECO:0000256" key="1">
    <source>
        <dbReference type="SAM" id="MobiDB-lite"/>
    </source>
</evidence>
<dbReference type="InterPro" id="IPR029787">
    <property type="entry name" value="Nucleotide_cyclase"/>
</dbReference>
<dbReference type="InterPro" id="IPR058852">
    <property type="entry name" value="HTH_77"/>
</dbReference>
<evidence type="ECO:0000259" key="2">
    <source>
        <dbReference type="PROSITE" id="PS50125"/>
    </source>
</evidence>
<dbReference type="Gene3D" id="1.25.40.10">
    <property type="entry name" value="Tetratricopeptide repeat domain"/>
    <property type="match status" value="1"/>
</dbReference>
<dbReference type="EMBL" id="CP097332">
    <property type="protein sequence ID" value="UQX89283.1"/>
    <property type="molecule type" value="Genomic_DNA"/>
</dbReference>
<dbReference type="InterPro" id="IPR027417">
    <property type="entry name" value="P-loop_NTPase"/>
</dbReference>
<accession>A0ABY4R070</accession>
<evidence type="ECO:0000313" key="3">
    <source>
        <dbReference type="EMBL" id="UQX89283.1"/>
    </source>
</evidence>
<reference evidence="3" key="2">
    <citation type="submission" date="2022-05" db="EMBL/GenBank/DDBJ databases">
        <authorList>
            <person name="Kim J.-S."/>
            <person name="Lee K."/>
            <person name="Suh M."/>
            <person name="Eom M."/>
            <person name="Kim J.-S."/>
            <person name="Kim D.-S."/>
            <person name="Ko S.-H."/>
            <person name="Shin Y."/>
            <person name="Lee J.-S."/>
        </authorList>
    </citation>
    <scope>NUCLEOTIDE SEQUENCE</scope>
    <source>
        <strain evidence="3">N237</strain>
    </source>
</reference>
<organism evidence="3 4">
    <name type="scientific">Jatrophihabitans telluris</name>
    <dbReference type="NCBI Taxonomy" id="2038343"/>
    <lineage>
        <taxon>Bacteria</taxon>
        <taxon>Bacillati</taxon>
        <taxon>Actinomycetota</taxon>
        <taxon>Actinomycetes</taxon>
        <taxon>Jatrophihabitantales</taxon>
        <taxon>Jatrophihabitantaceae</taxon>
        <taxon>Jatrophihabitans</taxon>
    </lineage>
</organism>
<dbReference type="InterPro" id="IPR011990">
    <property type="entry name" value="TPR-like_helical_dom_sf"/>
</dbReference>
<dbReference type="Gene3D" id="3.40.50.300">
    <property type="entry name" value="P-loop containing nucleotide triphosphate hydrolases"/>
    <property type="match status" value="1"/>
</dbReference>
<sequence>MSCVPRRPGAKEAGLPSGVVTFMFTDIVGSTRLWESEPQPMAAAMARHDALVEAAVTGAGGHLVRPRGEGDSRFAVFISARSALSAAADISLALQAEVWRTSCPVQVRTAVHSGEAEFRAGDYYGEVVNRCARLRGVAHPGQILVSAATAAVAGPVLPGELSLADLGVHRLKDLARSEHVFQLDHPGLVNTFPPLLSLDRARHNLPVQTSTFVGRQEEVRALTTAVRENRLVTLTGFGGMGKTRLALHVGAELAKGPDGDVWFVDLSGVDDPASVPARIAQALDVRLGADEPTDALVAALRDQPTLLILDNLEQILECSPFVAALLAAVEPLRILATSRQALRVRGERQFLLLPMPSPEPGETLETISTFDAVRLFLDRAVSVRPEFTITAANASAVAAICGRLDGQPLALELAAARMKMLTVDELTHRLDAGLQILGGGSRDIPERHRTLRATIAWSVDALDAEERELLAAMSILSAVADFDLVEAIAGADLDAFAALESLVEKSLVRPVDGERTGYALLVSIRLYAAELLTDDSRRGYRDRHADYLTRRLRELAQASVVSDQVAFVIGQLDHLRAAIAHRRALGPPAAEIALLAGIEGFMVRLGYASEYLSISEHVLALDARPDDRVTILAARMTARLNLGLGVDPAEQTALRLSAGQCSDPMNRAIGLVMLLATTQTASEFSAAHDDVDDALALLDGAQLLECQLGRDSLTARCLRFADPPRAMDAALALLEAEPGLGYADVGRIRLAALLLDAGRGAEALDVTVPLAGATLSFSPEWQTRALCVRAEALHAVGDLDAAMHLAATAFHREIEEDQTPNEAAQVLADLHRVRGELAEALAALDRADGQMPRPLGVVGAANLWRRAVLLRRLGRADQRSADLEHAIDLFLAEPLYGVRDLLACAVETAVRIVQKQPADAARLLGWVDANRRDWVLPFGMEEEIQPLAARLLPSWQAEYDNNRRGDPYPARPLTVSPQPPLRVAPHQVDAASAQVDAQGLGGAV</sequence>
<feature type="region of interest" description="Disordered" evidence="1">
    <location>
        <begin position="962"/>
        <end position="981"/>
    </location>
</feature>
<dbReference type="Pfam" id="PF25872">
    <property type="entry name" value="HTH_77"/>
    <property type="match status" value="1"/>
</dbReference>
<protein>
    <recommendedName>
        <fullName evidence="2">Guanylate cyclase domain-containing protein</fullName>
    </recommendedName>
</protein>
<dbReference type="PROSITE" id="PS50125">
    <property type="entry name" value="GUANYLATE_CYCLASE_2"/>
    <property type="match status" value="1"/>
</dbReference>
<dbReference type="Pfam" id="PF00211">
    <property type="entry name" value="Guanylate_cyc"/>
    <property type="match status" value="1"/>
</dbReference>
<evidence type="ECO:0000313" key="4">
    <source>
        <dbReference type="Proteomes" id="UP001056336"/>
    </source>
</evidence>
<dbReference type="Pfam" id="PF13401">
    <property type="entry name" value="AAA_22"/>
    <property type="match status" value="1"/>
</dbReference>
<proteinExistence type="predicted"/>
<dbReference type="PRINTS" id="PR00364">
    <property type="entry name" value="DISEASERSIST"/>
</dbReference>
<dbReference type="RefSeq" id="WP_249773179.1">
    <property type="nucleotide sequence ID" value="NZ_CP097332.1"/>
</dbReference>